<evidence type="ECO:0000256" key="3">
    <source>
        <dbReference type="ARBA" id="ARBA00022532"/>
    </source>
</evidence>
<dbReference type="EMBL" id="CWGJ01000025">
    <property type="protein sequence ID" value="CRX39072.1"/>
    <property type="molecule type" value="Genomic_DNA"/>
</dbReference>
<dbReference type="GO" id="GO:0006099">
    <property type="term" value="P:tricarboxylic acid cycle"/>
    <property type="evidence" value="ECO:0007669"/>
    <property type="project" value="UniProtKB-UniPathway"/>
</dbReference>
<evidence type="ECO:0000256" key="2">
    <source>
        <dbReference type="ARBA" id="ARBA00010566"/>
    </source>
</evidence>
<dbReference type="SUPFAM" id="SSF48256">
    <property type="entry name" value="Citrate synthase"/>
    <property type="match status" value="1"/>
</dbReference>
<name>A0A0H5DR79_9BACT</name>
<dbReference type="InterPro" id="IPR011278">
    <property type="entry name" value="2-MeCitrate/Citrate_synth_II"/>
</dbReference>
<dbReference type="PROSITE" id="PS00480">
    <property type="entry name" value="CITRATE_SYNTHASE"/>
    <property type="match status" value="1"/>
</dbReference>
<dbReference type="Proteomes" id="UP000220251">
    <property type="component" value="Unassembled WGS sequence"/>
</dbReference>
<evidence type="ECO:0000313" key="11">
    <source>
        <dbReference type="Proteomes" id="UP000220251"/>
    </source>
</evidence>
<comment type="catalytic activity">
    <reaction evidence="5">
        <text>propanoyl-CoA + oxaloacetate + H2O = (2S,3S)-2-methylcitrate + CoA + H(+)</text>
        <dbReference type="Rhea" id="RHEA:23780"/>
        <dbReference type="ChEBI" id="CHEBI:15377"/>
        <dbReference type="ChEBI" id="CHEBI:15378"/>
        <dbReference type="ChEBI" id="CHEBI:16452"/>
        <dbReference type="ChEBI" id="CHEBI:57287"/>
        <dbReference type="ChEBI" id="CHEBI:57392"/>
        <dbReference type="ChEBI" id="CHEBI:58853"/>
        <dbReference type="EC" id="2.3.3.5"/>
    </reaction>
</comment>
<reference evidence="11" key="1">
    <citation type="submission" date="2015-06" db="EMBL/GenBank/DDBJ databases">
        <authorList>
            <person name="Bertelli C."/>
        </authorList>
    </citation>
    <scope>NUCLEOTIDE SEQUENCE [LARGE SCALE GENOMIC DNA]</scope>
    <source>
        <strain evidence="11">CRIB-30</strain>
    </source>
</reference>
<dbReference type="PANTHER" id="PTHR11739">
    <property type="entry name" value="CITRATE SYNTHASE"/>
    <property type="match status" value="1"/>
</dbReference>
<dbReference type="InterPro" id="IPR016143">
    <property type="entry name" value="Citrate_synth-like_sm_a-sub"/>
</dbReference>
<dbReference type="GO" id="GO:0005737">
    <property type="term" value="C:cytoplasm"/>
    <property type="evidence" value="ECO:0007669"/>
    <property type="project" value="InterPro"/>
</dbReference>
<evidence type="ECO:0000256" key="1">
    <source>
        <dbReference type="ARBA" id="ARBA00004751"/>
    </source>
</evidence>
<dbReference type="GO" id="GO:0005975">
    <property type="term" value="P:carbohydrate metabolic process"/>
    <property type="evidence" value="ECO:0007669"/>
    <property type="project" value="TreeGrafter"/>
</dbReference>
<dbReference type="NCBIfam" id="TIGR01800">
    <property type="entry name" value="cit_synth_II"/>
    <property type="match status" value="1"/>
</dbReference>
<keyword evidence="10" id="KW-0012">Acyltransferase</keyword>
<comment type="pathway">
    <text evidence="1">Carbohydrate metabolism; tricarboxylic acid cycle; isocitrate from oxaloacetate: step 1/2.</text>
</comment>
<protein>
    <recommendedName>
        <fullName evidence="7">Citrate synthase</fullName>
    </recommendedName>
</protein>
<feature type="active site" evidence="8">
    <location>
        <position position="262"/>
    </location>
</feature>
<dbReference type="OrthoDB" id="9800864at2"/>
<dbReference type="Pfam" id="PF00285">
    <property type="entry name" value="Citrate_synt"/>
    <property type="match status" value="1"/>
</dbReference>
<dbReference type="UniPathway" id="UPA00223"/>
<evidence type="ECO:0000256" key="4">
    <source>
        <dbReference type="ARBA" id="ARBA00022679"/>
    </source>
</evidence>
<dbReference type="GO" id="GO:0036440">
    <property type="term" value="F:citrate synthase activity"/>
    <property type="evidence" value="ECO:0007669"/>
    <property type="project" value="UniProtKB-EC"/>
</dbReference>
<dbReference type="GO" id="GO:0019679">
    <property type="term" value="P:propionate metabolic process, methylcitrate cycle"/>
    <property type="evidence" value="ECO:0007669"/>
    <property type="project" value="TreeGrafter"/>
</dbReference>
<dbReference type="RefSeq" id="WP_098038926.1">
    <property type="nucleotide sequence ID" value="NZ_CWGJ01000025.1"/>
</dbReference>
<dbReference type="FunFam" id="1.10.230.10:FF:000003">
    <property type="entry name" value="Citrate synthase"/>
    <property type="match status" value="1"/>
</dbReference>
<keyword evidence="4 7" id="KW-0808">Transferase</keyword>
<evidence type="ECO:0000256" key="7">
    <source>
        <dbReference type="PIRNR" id="PIRNR001369"/>
    </source>
</evidence>
<dbReference type="Gene3D" id="1.10.580.10">
    <property type="entry name" value="Citrate Synthase, domain 1"/>
    <property type="match status" value="1"/>
</dbReference>
<dbReference type="InterPro" id="IPR016142">
    <property type="entry name" value="Citrate_synth-like_lrg_a-sub"/>
</dbReference>
<dbReference type="InterPro" id="IPR024176">
    <property type="entry name" value="Citrate_synthase_bac-typ"/>
</dbReference>
<evidence type="ECO:0000256" key="8">
    <source>
        <dbReference type="PIRSR" id="PIRSR001369-1"/>
    </source>
</evidence>
<dbReference type="InterPro" id="IPR002020">
    <property type="entry name" value="Citrate_synthase"/>
</dbReference>
<comment type="catalytic activity">
    <reaction evidence="6">
        <text>oxaloacetate + acetyl-CoA + H2O = citrate + CoA + H(+)</text>
        <dbReference type="Rhea" id="RHEA:16845"/>
        <dbReference type="ChEBI" id="CHEBI:15377"/>
        <dbReference type="ChEBI" id="CHEBI:15378"/>
        <dbReference type="ChEBI" id="CHEBI:16452"/>
        <dbReference type="ChEBI" id="CHEBI:16947"/>
        <dbReference type="ChEBI" id="CHEBI:57287"/>
        <dbReference type="ChEBI" id="CHEBI:57288"/>
        <dbReference type="EC" id="2.3.3.16"/>
    </reaction>
</comment>
<accession>A0A0H5DR79</accession>
<dbReference type="PRINTS" id="PR00143">
    <property type="entry name" value="CITRTSNTHASE"/>
</dbReference>
<sequence length="377" mass="42493">MAEVAEKKKSGGLAGVIAGDSSICLCGSEEESLLYRGYPIEDLARFASFEETAWLILRGSLPTEKELSDYRVVLKEKRDLPVNLKAILEQIPKDAGMMDVMRTSVSALGHFEPEIEEKGRFDIADKLVSCIGAPLLYWHTLHTKGKRLDLVTQEKNHSGHLLQLILGHEASEEHQRFLDIALILYAEHEFNASTFTVRTIASTLSDFYSAICGGIGALSGPLHGGANEKAIELILKFQSQQEAEQGVLRMLERKELIMGFGHRVYTTRDPRSDIIKDIARKLAEDAGDLETFEIAERIEEVMRREKKLFPNLDFYSALAFRYLGIPTAMFTPIFVMSRIVGWSAHLLEQRQNNKLIRPLSNYTGPKRETWKPIGKRS</sequence>
<organism evidence="10 11">
    <name type="scientific">Estrella lausannensis</name>
    <dbReference type="NCBI Taxonomy" id="483423"/>
    <lineage>
        <taxon>Bacteria</taxon>
        <taxon>Pseudomonadati</taxon>
        <taxon>Chlamydiota</taxon>
        <taxon>Chlamydiia</taxon>
        <taxon>Parachlamydiales</taxon>
        <taxon>Candidatus Criblamydiaceae</taxon>
        <taxon>Estrella</taxon>
    </lineage>
</organism>
<dbReference type="InterPro" id="IPR036969">
    <property type="entry name" value="Citrate_synthase_sf"/>
</dbReference>
<dbReference type="InterPro" id="IPR019810">
    <property type="entry name" value="Citrate_synthase_AS"/>
</dbReference>
<evidence type="ECO:0000256" key="6">
    <source>
        <dbReference type="ARBA" id="ARBA00049288"/>
    </source>
</evidence>
<dbReference type="PANTHER" id="PTHR11739:SF25">
    <property type="entry name" value="CITRATE SYNTHASE-RELATED PROTEIN DDB_G0287281"/>
    <property type="match status" value="1"/>
</dbReference>
<dbReference type="AlphaFoldDB" id="A0A0H5DR79"/>
<feature type="active site" evidence="8">
    <location>
        <position position="313"/>
    </location>
</feature>
<dbReference type="Gene3D" id="1.10.230.10">
    <property type="entry name" value="Cytochrome P450-Terp, domain 2"/>
    <property type="match status" value="1"/>
</dbReference>
<comment type="similarity">
    <text evidence="2 7 9">Belongs to the citrate synthase family.</text>
</comment>
<dbReference type="GO" id="GO:0050440">
    <property type="term" value="F:2-methylcitrate synthase activity"/>
    <property type="evidence" value="ECO:0007669"/>
    <property type="project" value="UniProtKB-EC"/>
</dbReference>
<gene>
    <name evidence="10" type="primary">prpC</name>
    <name evidence="10" type="ORF">ELAC_1745</name>
</gene>
<keyword evidence="3" id="KW-0816">Tricarboxylic acid cycle</keyword>
<keyword evidence="11" id="KW-1185">Reference proteome</keyword>
<evidence type="ECO:0000256" key="5">
    <source>
        <dbReference type="ARBA" id="ARBA00049052"/>
    </source>
</evidence>
<dbReference type="PIRSF" id="PIRSF001369">
    <property type="entry name" value="Citrate_synth"/>
    <property type="match status" value="1"/>
</dbReference>
<proteinExistence type="inferred from homology"/>
<evidence type="ECO:0000256" key="9">
    <source>
        <dbReference type="RuleBase" id="RU003406"/>
    </source>
</evidence>
<evidence type="ECO:0000313" key="10">
    <source>
        <dbReference type="EMBL" id="CRX39072.1"/>
    </source>
</evidence>